<comment type="subcellular location">
    <subcellularLocation>
        <location evidence="1">Cell membrane</location>
    </subcellularLocation>
</comment>
<keyword evidence="4 7" id="KW-1133">Transmembrane helix</keyword>
<dbReference type="GO" id="GO:0016020">
    <property type="term" value="C:membrane"/>
    <property type="evidence" value="ECO:0007669"/>
    <property type="project" value="InterPro"/>
</dbReference>
<keyword evidence="2" id="KW-1003">Cell membrane</keyword>
<accession>A0A1J5TD04</accession>
<dbReference type="AlphaFoldDB" id="A0A1J5TD04"/>
<keyword evidence="3 7" id="KW-0812">Transmembrane</keyword>
<dbReference type="Pfam" id="PF04347">
    <property type="entry name" value="FliO"/>
    <property type="match status" value="1"/>
</dbReference>
<evidence type="ECO:0000256" key="3">
    <source>
        <dbReference type="ARBA" id="ARBA00022692"/>
    </source>
</evidence>
<keyword evidence="8" id="KW-0969">Cilium</keyword>
<reference evidence="8" key="1">
    <citation type="submission" date="2016-10" db="EMBL/GenBank/DDBJ databases">
        <title>Sequence of Gallionella enrichment culture.</title>
        <authorList>
            <person name="Poehlein A."/>
            <person name="Muehling M."/>
            <person name="Daniel R."/>
        </authorList>
    </citation>
    <scope>NUCLEOTIDE SEQUENCE</scope>
</reference>
<evidence type="ECO:0000256" key="7">
    <source>
        <dbReference type="SAM" id="Phobius"/>
    </source>
</evidence>
<name>A0A1J5TD04_9ZZZZ</name>
<feature type="transmembrane region" description="Helical" evidence="7">
    <location>
        <begin position="69"/>
        <end position="90"/>
    </location>
</feature>
<evidence type="ECO:0000256" key="4">
    <source>
        <dbReference type="ARBA" id="ARBA00022989"/>
    </source>
</evidence>
<comment type="caution">
    <text evidence="8">The sequence shown here is derived from an EMBL/GenBank/DDBJ whole genome shotgun (WGS) entry which is preliminary data.</text>
</comment>
<evidence type="ECO:0000256" key="5">
    <source>
        <dbReference type="ARBA" id="ARBA00023136"/>
    </source>
</evidence>
<sequence>MIFPRSLSDVLRRLLVVIGCVVLATAQPMSAFGASAPAAKHSSDLVIDPNGGTDRTLSGGTTTGSGSGFGSSLTLMAAVVLAGIGGWLVWKKKIGIGGVAAGGTRKLLIEETRSLGNRQHLVVASYEGRRFLLGVTTGRIDLLTHLSDDDIDLGPPEPRA</sequence>
<dbReference type="EMBL" id="MLJW01000002">
    <property type="protein sequence ID" value="OIR18783.1"/>
    <property type="molecule type" value="Genomic_DNA"/>
</dbReference>
<keyword evidence="8" id="KW-0966">Cell projection</keyword>
<keyword evidence="5 7" id="KW-0472">Membrane</keyword>
<keyword evidence="8" id="KW-0282">Flagellum</keyword>
<organism evidence="8">
    <name type="scientific">mine drainage metagenome</name>
    <dbReference type="NCBI Taxonomy" id="410659"/>
    <lineage>
        <taxon>unclassified sequences</taxon>
        <taxon>metagenomes</taxon>
        <taxon>ecological metagenomes</taxon>
    </lineage>
</organism>
<evidence type="ECO:0000313" key="8">
    <source>
        <dbReference type="EMBL" id="OIR18783.1"/>
    </source>
</evidence>
<gene>
    <name evidence="8" type="ORF">GALL_11230</name>
</gene>
<evidence type="ECO:0000256" key="2">
    <source>
        <dbReference type="ARBA" id="ARBA00022475"/>
    </source>
</evidence>
<evidence type="ECO:0000256" key="6">
    <source>
        <dbReference type="SAM" id="MobiDB-lite"/>
    </source>
</evidence>
<protein>
    <submittedName>
        <fullName evidence="8">Flagellar biosynthesis protein FliO</fullName>
    </submittedName>
</protein>
<feature type="region of interest" description="Disordered" evidence="6">
    <location>
        <begin position="45"/>
        <end position="64"/>
    </location>
</feature>
<feature type="compositionally biased region" description="Low complexity" evidence="6">
    <location>
        <begin position="51"/>
        <end position="60"/>
    </location>
</feature>
<dbReference type="InterPro" id="IPR022781">
    <property type="entry name" value="Flagellar_biosynth_FliO"/>
</dbReference>
<dbReference type="GO" id="GO:0044781">
    <property type="term" value="P:bacterial-type flagellum organization"/>
    <property type="evidence" value="ECO:0007669"/>
    <property type="project" value="InterPro"/>
</dbReference>
<evidence type="ECO:0000256" key="1">
    <source>
        <dbReference type="ARBA" id="ARBA00004236"/>
    </source>
</evidence>
<proteinExistence type="predicted"/>